<dbReference type="Proteomes" id="UP000316714">
    <property type="component" value="Unassembled WGS sequence"/>
</dbReference>
<organism evidence="18 19">
    <name type="scientific">Posidoniimonas corsicana</name>
    <dbReference type="NCBI Taxonomy" id="1938618"/>
    <lineage>
        <taxon>Bacteria</taxon>
        <taxon>Pseudomonadati</taxon>
        <taxon>Planctomycetota</taxon>
        <taxon>Planctomycetia</taxon>
        <taxon>Pirellulales</taxon>
        <taxon>Lacipirellulaceae</taxon>
        <taxon>Posidoniimonas</taxon>
    </lineage>
</organism>
<reference evidence="18 19" key="1">
    <citation type="submission" date="2019-02" db="EMBL/GenBank/DDBJ databases">
        <title>Deep-cultivation of Planctomycetes and their phenomic and genomic characterization uncovers novel biology.</title>
        <authorList>
            <person name="Wiegand S."/>
            <person name="Jogler M."/>
            <person name="Boedeker C."/>
            <person name="Pinto D."/>
            <person name="Vollmers J."/>
            <person name="Rivas-Marin E."/>
            <person name="Kohn T."/>
            <person name="Peeters S.H."/>
            <person name="Heuer A."/>
            <person name="Rast P."/>
            <person name="Oberbeckmann S."/>
            <person name="Bunk B."/>
            <person name="Jeske O."/>
            <person name="Meyerdierks A."/>
            <person name="Storesund J.E."/>
            <person name="Kallscheuer N."/>
            <person name="Luecker S."/>
            <person name="Lage O.M."/>
            <person name="Pohl T."/>
            <person name="Merkel B.J."/>
            <person name="Hornburger P."/>
            <person name="Mueller R.-W."/>
            <person name="Bruemmer F."/>
            <person name="Labrenz M."/>
            <person name="Spormann A.M."/>
            <person name="Op Den Camp H."/>
            <person name="Overmann J."/>
            <person name="Amann R."/>
            <person name="Jetten M.S.M."/>
            <person name="Mascher T."/>
            <person name="Medema M.H."/>
            <person name="Devos D.P."/>
            <person name="Kaster A.-K."/>
            <person name="Ovreas L."/>
            <person name="Rohde M."/>
            <person name="Galperin M.Y."/>
            <person name="Jogler C."/>
        </authorList>
    </citation>
    <scope>NUCLEOTIDE SEQUENCE [LARGE SCALE GENOMIC DNA]</scope>
    <source>
        <strain evidence="18 19">KOR34</strain>
    </source>
</reference>
<dbReference type="PANTHER" id="PTHR43152:SF3">
    <property type="entry name" value="UVRABC SYSTEM PROTEIN A"/>
    <property type="match status" value="1"/>
</dbReference>
<evidence type="ECO:0000256" key="2">
    <source>
        <dbReference type="ARBA" id="ARBA00022490"/>
    </source>
</evidence>
<evidence type="ECO:0000259" key="17">
    <source>
        <dbReference type="PROSITE" id="PS50893"/>
    </source>
</evidence>
<dbReference type="EMBL" id="SIHJ01000001">
    <property type="protein sequence ID" value="TWT37209.1"/>
    <property type="molecule type" value="Genomic_DNA"/>
</dbReference>
<keyword evidence="2" id="KW-0963">Cytoplasm</keyword>
<gene>
    <name evidence="18" type="primary">uvrA_1</name>
    <name evidence="18" type="ORF">KOR34_21560</name>
</gene>
<keyword evidence="12" id="KW-0238">DNA-binding</keyword>
<keyword evidence="19" id="KW-1185">Reference proteome</keyword>
<dbReference type="RefSeq" id="WP_146565949.1">
    <property type="nucleotide sequence ID" value="NZ_SIHJ01000001.1"/>
</dbReference>
<evidence type="ECO:0000256" key="15">
    <source>
        <dbReference type="ARBA" id="ARBA00039316"/>
    </source>
</evidence>
<evidence type="ECO:0000313" key="19">
    <source>
        <dbReference type="Proteomes" id="UP000316714"/>
    </source>
</evidence>
<dbReference type="InterPro" id="IPR041552">
    <property type="entry name" value="UvrA_DNA-bd"/>
</dbReference>
<proteinExistence type="inferred from homology"/>
<keyword evidence="10" id="KW-0067">ATP-binding</keyword>
<dbReference type="AlphaFoldDB" id="A0A5C5VH19"/>
<dbReference type="Gene3D" id="3.40.50.300">
    <property type="entry name" value="P-loop containing nucleotide triphosphate hydrolases"/>
    <property type="match status" value="3"/>
</dbReference>
<keyword evidence="7" id="KW-0228">DNA excision</keyword>
<dbReference type="GO" id="GO:0016887">
    <property type="term" value="F:ATP hydrolysis activity"/>
    <property type="evidence" value="ECO:0007669"/>
    <property type="project" value="InterPro"/>
</dbReference>
<evidence type="ECO:0000256" key="5">
    <source>
        <dbReference type="ARBA" id="ARBA00022741"/>
    </source>
</evidence>
<evidence type="ECO:0000256" key="10">
    <source>
        <dbReference type="ARBA" id="ARBA00022840"/>
    </source>
</evidence>
<keyword evidence="6" id="KW-0227">DNA damage</keyword>
<dbReference type="InterPro" id="IPR003439">
    <property type="entry name" value="ABC_transporter-like_ATP-bd"/>
</dbReference>
<evidence type="ECO:0000256" key="3">
    <source>
        <dbReference type="ARBA" id="ARBA00022723"/>
    </source>
</evidence>
<dbReference type="GO" id="GO:0003677">
    <property type="term" value="F:DNA binding"/>
    <property type="evidence" value="ECO:0007669"/>
    <property type="project" value="UniProtKB-KW"/>
</dbReference>
<dbReference type="GO" id="GO:0004518">
    <property type="term" value="F:nuclease activity"/>
    <property type="evidence" value="ECO:0007669"/>
    <property type="project" value="UniProtKB-KW"/>
</dbReference>
<protein>
    <recommendedName>
        <fullName evidence="15">UvrABC system protein A</fullName>
    </recommendedName>
    <alternativeName>
        <fullName evidence="16">Excinuclease ABC subunit A</fullName>
    </alternativeName>
</protein>
<feature type="domain" description="ABC transporter" evidence="17">
    <location>
        <begin position="615"/>
        <end position="948"/>
    </location>
</feature>
<evidence type="ECO:0000256" key="4">
    <source>
        <dbReference type="ARBA" id="ARBA00022737"/>
    </source>
</evidence>
<evidence type="ECO:0000256" key="6">
    <source>
        <dbReference type="ARBA" id="ARBA00022763"/>
    </source>
</evidence>
<evidence type="ECO:0000256" key="14">
    <source>
        <dbReference type="ARBA" id="ARBA00038000"/>
    </source>
</evidence>
<dbReference type="GO" id="GO:0006289">
    <property type="term" value="P:nucleotide-excision repair"/>
    <property type="evidence" value="ECO:0007669"/>
    <property type="project" value="InterPro"/>
</dbReference>
<dbReference type="SUPFAM" id="SSF52540">
    <property type="entry name" value="P-loop containing nucleoside triphosphate hydrolases"/>
    <property type="match status" value="2"/>
</dbReference>
<keyword evidence="4" id="KW-0677">Repeat</keyword>
<dbReference type="Pfam" id="PF17760">
    <property type="entry name" value="UvrA_inter"/>
    <property type="match status" value="1"/>
</dbReference>
<dbReference type="Gene3D" id="3.30.190.20">
    <property type="match status" value="1"/>
</dbReference>
<keyword evidence="8" id="KW-0863">Zinc-finger</keyword>
<dbReference type="GO" id="GO:0008270">
    <property type="term" value="F:zinc ion binding"/>
    <property type="evidence" value="ECO:0007669"/>
    <property type="project" value="UniProtKB-KW"/>
</dbReference>
<evidence type="ECO:0000256" key="12">
    <source>
        <dbReference type="ARBA" id="ARBA00023125"/>
    </source>
</evidence>
<evidence type="ECO:0000256" key="9">
    <source>
        <dbReference type="ARBA" id="ARBA00022833"/>
    </source>
</evidence>
<dbReference type="NCBIfam" id="NF001503">
    <property type="entry name" value="PRK00349.1"/>
    <property type="match status" value="1"/>
</dbReference>
<keyword evidence="3" id="KW-0479">Metal-binding</keyword>
<dbReference type="Gene3D" id="1.20.1580.10">
    <property type="entry name" value="ABC transporter ATPase like domain"/>
    <property type="match status" value="4"/>
</dbReference>
<dbReference type="InterPro" id="IPR027417">
    <property type="entry name" value="P-loop_NTPase"/>
</dbReference>
<evidence type="ECO:0000313" key="18">
    <source>
        <dbReference type="EMBL" id="TWT37209.1"/>
    </source>
</evidence>
<dbReference type="PROSITE" id="PS50893">
    <property type="entry name" value="ABC_TRANSPORTER_2"/>
    <property type="match status" value="1"/>
</dbReference>
<dbReference type="OrthoDB" id="9809851at2"/>
<dbReference type="GO" id="GO:0005524">
    <property type="term" value="F:ATP binding"/>
    <property type="evidence" value="ECO:0007669"/>
    <property type="project" value="UniProtKB-KW"/>
</dbReference>
<comment type="subcellular location">
    <subcellularLocation>
        <location evidence="1">Cytoplasm</location>
    </subcellularLocation>
</comment>
<dbReference type="PROSITE" id="PS00211">
    <property type="entry name" value="ABC_TRANSPORTER_1"/>
    <property type="match status" value="2"/>
</dbReference>
<keyword evidence="9" id="KW-0862">Zinc</keyword>
<sequence length="951" mass="101737">MTSLATPETRPTAPAGPAIRILGARTHNLRDVSVDIPRNKLVVITGVSGSGKSSLAFDTLLAEGQRQYIDSLSVYSRQFFDQMQRPEVDLIEGLQPAVAIDQGGGSHSPRSTVGTVTEVYDYLRLLYARSADLVCAECGAAISQQEPEEIQQVIEGMPEQSRVMILSPLVRGRKGRHADVLDHVRKAGFVRVRIDGVTYPIEDAPELAAGKKHDIQAVIDRVVIREGITARIEESVRLAIKNGDGVVLLVYQTPESKQQDPDTWLERVFNTRYACPDCKSGVAEVEPRTFSFNSPYGACPGCAGMGVDEGFDPELVLPDLTLSLAEGAVAPWRGATPAAAKKHDAALAPLLAARGVAADKPLDKWPEGAVQRLWTGDGGEFPGLLWLLEEEYATTKRAGAREKLSAFRGGVVCSDCNGARLRPEARSARVGGMAIHELSQLPIRDALAFVQGLEFDDEAAPVAGPLVREVSQRLAFLDKSGAGYLTLDRAASTLSGGELQRVRLAAGLGSGLVGVMYLLDEPSVGLHPRDNDRLLATLRDLQRLGNTVIVVEHDQALMRAADWIIDVGPGAGARGGAIVAEGTPEQLAANADSVTGRYLAGESMADAPERRRKIVKSRSLRLEGATLNNLRGVSVDVPLGTLVCVTGVSGSGKSSLIVDTLAPALAKKLHGAVRKPGPYASLRGVATLDRVVEVDQSPIGRTPRSNAATYTGLFDEVRRVFAKTKLARQRGYKVGRFSFNVKGGRCEACQGQGQKKIEMNFLPDMYVTCDECNGARFNRQTLAVKYKDKSIADVLAMPVDEARDFFSEHPAIARIVDALHDVGLGYLPLGQPSTTLSGGEAQRIKLADALAAASAEGAPSTHTLYLLDEPTTGLHAYDVGRLLGVLQKLVDAGNSVLVIEHDLDVMRAADWIIDLGPEGGEAGGQVVATGTPEQIARCDESFTGQWLAKDS</sequence>
<keyword evidence="5" id="KW-0547">Nucleotide-binding</keyword>
<keyword evidence="11" id="KW-0267">Excision nuclease</keyword>
<dbReference type="Pfam" id="PF17755">
    <property type="entry name" value="UvrA_DNA-bind"/>
    <property type="match status" value="1"/>
</dbReference>
<evidence type="ECO:0000256" key="1">
    <source>
        <dbReference type="ARBA" id="ARBA00004496"/>
    </source>
</evidence>
<comment type="similarity">
    <text evidence="14">Belongs to the ABC transporter superfamily. UvrA family.</text>
</comment>
<dbReference type="InterPro" id="IPR041102">
    <property type="entry name" value="UvrA_inter"/>
</dbReference>
<accession>A0A5C5VH19</accession>
<keyword evidence="13" id="KW-0234">DNA repair</keyword>
<dbReference type="CDD" id="cd03271">
    <property type="entry name" value="ABC_UvrA_II"/>
    <property type="match status" value="1"/>
</dbReference>
<name>A0A5C5VH19_9BACT</name>
<dbReference type="NCBIfam" id="TIGR00630">
    <property type="entry name" value="uvra"/>
    <property type="match status" value="1"/>
</dbReference>
<evidence type="ECO:0000256" key="16">
    <source>
        <dbReference type="ARBA" id="ARBA00042156"/>
    </source>
</evidence>
<dbReference type="InterPro" id="IPR017871">
    <property type="entry name" value="ABC_transporter-like_CS"/>
</dbReference>
<dbReference type="InterPro" id="IPR004602">
    <property type="entry name" value="UvrA"/>
</dbReference>
<evidence type="ECO:0000256" key="8">
    <source>
        <dbReference type="ARBA" id="ARBA00022771"/>
    </source>
</evidence>
<dbReference type="GO" id="GO:0009380">
    <property type="term" value="C:excinuclease repair complex"/>
    <property type="evidence" value="ECO:0007669"/>
    <property type="project" value="InterPro"/>
</dbReference>
<comment type="caution">
    <text evidence="18">The sequence shown here is derived from an EMBL/GenBank/DDBJ whole genome shotgun (WGS) entry which is preliminary data.</text>
</comment>
<evidence type="ECO:0000256" key="11">
    <source>
        <dbReference type="ARBA" id="ARBA00022881"/>
    </source>
</evidence>
<dbReference type="GO" id="GO:0005737">
    <property type="term" value="C:cytoplasm"/>
    <property type="evidence" value="ECO:0007669"/>
    <property type="project" value="UniProtKB-SubCell"/>
</dbReference>
<evidence type="ECO:0000256" key="7">
    <source>
        <dbReference type="ARBA" id="ARBA00022769"/>
    </source>
</evidence>
<dbReference type="PANTHER" id="PTHR43152">
    <property type="entry name" value="UVRABC SYSTEM PROTEIN A"/>
    <property type="match status" value="1"/>
</dbReference>
<dbReference type="Gene3D" id="1.10.8.280">
    <property type="entry name" value="ABC transporter ATPase domain-like"/>
    <property type="match status" value="1"/>
</dbReference>
<evidence type="ECO:0000256" key="13">
    <source>
        <dbReference type="ARBA" id="ARBA00023204"/>
    </source>
</evidence>